<dbReference type="PANTHER" id="PTHR45683">
    <property type="entry name" value="MITOCHONDRIAL NICOTINAMIDE ADENINE DINUCLEOTIDE TRANSPORTER 1-RELATED-RELATED"/>
    <property type="match status" value="1"/>
</dbReference>
<protein>
    <submittedName>
        <fullName evidence="10">Uncharacterized protein</fullName>
    </submittedName>
</protein>
<accession>A0A835PLK5</accession>
<comment type="caution">
    <text evidence="10">The sequence shown here is derived from an EMBL/GenBank/DDBJ whole genome shotgun (WGS) entry which is preliminary data.</text>
</comment>
<dbReference type="GO" id="GO:0016020">
    <property type="term" value="C:membrane"/>
    <property type="evidence" value="ECO:0007669"/>
    <property type="project" value="UniProtKB-SubCell"/>
</dbReference>
<evidence type="ECO:0000313" key="10">
    <source>
        <dbReference type="EMBL" id="KAG0456200.1"/>
    </source>
</evidence>
<proteinExistence type="inferred from homology"/>
<dbReference type="OrthoDB" id="269120at2759"/>
<name>A0A835PLK5_VANPL</name>
<dbReference type="GO" id="GO:0006862">
    <property type="term" value="P:nucleotide transport"/>
    <property type="evidence" value="ECO:0007669"/>
    <property type="project" value="InterPro"/>
</dbReference>
<dbReference type="InterPro" id="IPR023395">
    <property type="entry name" value="MCP_dom_sf"/>
</dbReference>
<keyword evidence="4 8" id="KW-0812">Transmembrane</keyword>
<evidence type="ECO:0000256" key="3">
    <source>
        <dbReference type="ARBA" id="ARBA00022448"/>
    </source>
</evidence>
<dbReference type="Gene3D" id="1.50.40.10">
    <property type="entry name" value="Mitochondrial carrier domain"/>
    <property type="match status" value="1"/>
</dbReference>
<keyword evidence="5" id="KW-0677">Repeat</keyword>
<dbReference type="GO" id="GO:0055085">
    <property type="term" value="P:transmembrane transport"/>
    <property type="evidence" value="ECO:0007669"/>
    <property type="project" value="InterPro"/>
</dbReference>
<dbReference type="AlphaFoldDB" id="A0A835PLK5"/>
<dbReference type="Proteomes" id="UP000639772">
    <property type="component" value="Chromosome 13"/>
</dbReference>
<dbReference type="PROSITE" id="PS50920">
    <property type="entry name" value="SOLCAR"/>
    <property type="match status" value="1"/>
</dbReference>
<comment type="similarity">
    <text evidence="2 9">Belongs to the mitochondrial carrier (TC 2.A.29) family.</text>
</comment>
<sequence>MEAKYKVVTNSGSDLLWTGSLLHEIGVPPPILQLLDVSHAAIQFCTYEELRKIAVNVKSSRERTTAVGGDRLLNSFDFAVIGGASKIGTMMLTYPYQVIRARIQQRPNSYGMPKYFSSWHVVTETLRLEGVRGFYRGITANLLKNVPAASITFVVYENILKLFNVPKGKTGANNS</sequence>
<feature type="repeat" description="Solcar" evidence="8">
    <location>
        <begin position="70"/>
        <end position="162"/>
    </location>
</feature>
<dbReference type="SUPFAM" id="SSF103506">
    <property type="entry name" value="Mitochondrial carrier"/>
    <property type="match status" value="1"/>
</dbReference>
<dbReference type="Pfam" id="PF00153">
    <property type="entry name" value="Mito_carr"/>
    <property type="match status" value="1"/>
</dbReference>
<keyword evidence="3 9" id="KW-0813">Transport</keyword>
<keyword evidence="6" id="KW-1133">Transmembrane helix</keyword>
<dbReference type="EMBL" id="JADCNM010000013">
    <property type="protein sequence ID" value="KAG0456200.1"/>
    <property type="molecule type" value="Genomic_DNA"/>
</dbReference>
<reference evidence="10 11" key="1">
    <citation type="journal article" date="2020" name="Nat. Food">
        <title>A phased Vanilla planifolia genome enables genetic improvement of flavour and production.</title>
        <authorList>
            <person name="Hasing T."/>
            <person name="Tang H."/>
            <person name="Brym M."/>
            <person name="Khazi F."/>
            <person name="Huang T."/>
            <person name="Chambers A.H."/>
        </authorList>
    </citation>
    <scope>NUCLEOTIDE SEQUENCE [LARGE SCALE GENOMIC DNA]</scope>
    <source>
        <tissue evidence="10">Leaf</tissue>
    </source>
</reference>
<evidence type="ECO:0000256" key="9">
    <source>
        <dbReference type="RuleBase" id="RU000488"/>
    </source>
</evidence>
<keyword evidence="7 8" id="KW-0472">Membrane</keyword>
<evidence type="ECO:0000256" key="4">
    <source>
        <dbReference type="ARBA" id="ARBA00022692"/>
    </source>
</evidence>
<evidence type="ECO:0000256" key="7">
    <source>
        <dbReference type="ARBA" id="ARBA00023136"/>
    </source>
</evidence>
<comment type="subcellular location">
    <subcellularLocation>
        <location evidence="1">Membrane</location>
        <topology evidence="1">Multi-pass membrane protein</topology>
    </subcellularLocation>
</comment>
<evidence type="ECO:0000256" key="2">
    <source>
        <dbReference type="ARBA" id="ARBA00006375"/>
    </source>
</evidence>
<gene>
    <name evidence="10" type="ORF">HPP92_023988</name>
</gene>
<evidence type="ECO:0000256" key="6">
    <source>
        <dbReference type="ARBA" id="ARBA00022989"/>
    </source>
</evidence>
<evidence type="ECO:0000256" key="5">
    <source>
        <dbReference type="ARBA" id="ARBA00022737"/>
    </source>
</evidence>
<evidence type="ECO:0000256" key="1">
    <source>
        <dbReference type="ARBA" id="ARBA00004141"/>
    </source>
</evidence>
<dbReference type="InterPro" id="IPR018108">
    <property type="entry name" value="MCP_transmembrane"/>
</dbReference>
<evidence type="ECO:0000256" key="8">
    <source>
        <dbReference type="PROSITE-ProRule" id="PRU00282"/>
    </source>
</evidence>
<organism evidence="10 11">
    <name type="scientific">Vanilla planifolia</name>
    <name type="common">Vanilla</name>
    <dbReference type="NCBI Taxonomy" id="51239"/>
    <lineage>
        <taxon>Eukaryota</taxon>
        <taxon>Viridiplantae</taxon>
        <taxon>Streptophyta</taxon>
        <taxon>Embryophyta</taxon>
        <taxon>Tracheophyta</taxon>
        <taxon>Spermatophyta</taxon>
        <taxon>Magnoliopsida</taxon>
        <taxon>Liliopsida</taxon>
        <taxon>Asparagales</taxon>
        <taxon>Orchidaceae</taxon>
        <taxon>Vanilloideae</taxon>
        <taxon>Vanilleae</taxon>
        <taxon>Vanilla</taxon>
    </lineage>
</organism>
<dbReference type="InterPro" id="IPR044712">
    <property type="entry name" value="SLC25A32-like"/>
</dbReference>
<evidence type="ECO:0000313" key="11">
    <source>
        <dbReference type="Proteomes" id="UP000639772"/>
    </source>
</evidence>